<dbReference type="Pfam" id="PF00916">
    <property type="entry name" value="Sulfate_transp"/>
    <property type="match status" value="2"/>
</dbReference>
<gene>
    <name evidence="8" type="ORF">PECAL_3P26920</name>
</gene>
<feature type="region of interest" description="Disordered" evidence="5">
    <location>
        <begin position="434"/>
        <end position="496"/>
    </location>
</feature>
<keyword evidence="2 6" id="KW-0812">Transmembrane</keyword>
<evidence type="ECO:0000256" key="2">
    <source>
        <dbReference type="ARBA" id="ARBA00022692"/>
    </source>
</evidence>
<dbReference type="GO" id="GO:0016020">
    <property type="term" value="C:membrane"/>
    <property type="evidence" value="ECO:0007669"/>
    <property type="project" value="UniProtKB-SubCell"/>
</dbReference>
<dbReference type="InterPro" id="IPR001902">
    <property type="entry name" value="SLC26A/SulP_fam"/>
</dbReference>
<dbReference type="PANTHER" id="PTHR11814">
    <property type="entry name" value="SULFATE TRANSPORTER"/>
    <property type="match status" value="1"/>
</dbReference>
<evidence type="ECO:0000313" key="9">
    <source>
        <dbReference type="Proteomes" id="UP000789595"/>
    </source>
</evidence>
<keyword evidence="4 6" id="KW-0472">Membrane</keyword>
<comment type="subcellular location">
    <subcellularLocation>
        <location evidence="1">Membrane</location>
        <topology evidence="1">Multi-pass membrane protein</topology>
    </subcellularLocation>
</comment>
<dbReference type="AlphaFoldDB" id="A0A8J2STR2"/>
<dbReference type="GO" id="GO:0055085">
    <property type="term" value="P:transmembrane transport"/>
    <property type="evidence" value="ECO:0007669"/>
    <property type="project" value="InterPro"/>
</dbReference>
<evidence type="ECO:0000259" key="7">
    <source>
        <dbReference type="Pfam" id="PF00916"/>
    </source>
</evidence>
<feature type="domain" description="SLC26A/SulP transporter" evidence="7">
    <location>
        <begin position="2"/>
        <end position="136"/>
    </location>
</feature>
<evidence type="ECO:0000256" key="6">
    <source>
        <dbReference type="SAM" id="Phobius"/>
    </source>
</evidence>
<dbReference type="EMBL" id="CAKKNE010000003">
    <property type="protein sequence ID" value="CAH0372679.1"/>
    <property type="molecule type" value="Genomic_DNA"/>
</dbReference>
<feature type="transmembrane region" description="Helical" evidence="6">
    <location>
        <begin position="37"/>
        <end position="60"/>
    </location>
</feature>
<dbReference type="InterPro" id="IPR011547">
    <property type="entry name" value="SLC26A/SulP_dom"/>
</dbReference>
<evidence type="ECO:0000256" key="4">
    <source>
        <dbReference type="ARBA" id="ARBA00023136"/>
    </source>
</evidence>
<evidence type="ECO:0000256" key="5">
    <source>
        <dbReference type="SAM" id="MobiDB-lite"/>
    </source>
</evidence>
<evidence type="ECO:0000256" key="1">
    <source>
        <dbReference type="ARBA" id="ARBA00004141"/>
    </source>
</evidence>
<feature type="transmembrane region" description="Helical" evidence="6">
    <location>
        <begin position="218"/>
        <end position="238"/>
    </location>
</feature>
<feature type="transmembrane region" description="Helical" evidence="6">
    <location>
        <begin position="81"/>
        <end position="106"/>
    </location>
</feature>
<reference evidence="8" key="1">
    <citation type="submission" date="2021-11" db="EMBL/GenBank/DDBJ databases">
        <authorList>
            <consortium name="Genoscope - CEA"/>
            <person name="William W."/>
        </authorList>
    </citation>
    <scope>NUCLEOTIDE SEQUENCE</scope>
</reference>
<organism evidence="8 9">
    <name type="scientific">Pelagomonas calceolata</name>
    <dbReference type="NCBI Taxonomy" id="35677"/>
    <lineage>
        <taxon>Eukaryota</taxon>
        <taxon>Sar</taxon>
        <taxon>Stramenopiles</taxon>
        <taxon>Ochrophyta</taxon>
        <taxon>Pelagophyceae</taxon>
        <taxon>Pelagomonadales</taxon>
        <taxon>Pelagomonadaceae</taxon>
        <taxon>Pelagomonas</taxon>
    </lineage>
</organism>
<comment type="caution">
    <text evidence="8">The sequence shown here is derived from an EMBL/GenBank/DDBJ whole genome shotgun (WGS) entry which is preliminary data.</text>
</comment>
<accession>A0A8J2STR2</accession>
<feature type="region of interest" description="Disordered" evidence="5">
    <location>
        <begin position="511"/>
        <end position="531"/>
    </location>
</feature>
<proteinExistence type="predicted"/>
<feature type="domain" description="SLC26A/SulP transporter" evidence="7">
    <location>
        <begin position="339"/>
        <end position="418"/>
    </location>
</feature>
<protein>
    <recommendedName>
        <fullName evidence="7">SLC26A/SulP transporter domain-containing protein</fullName>
    </recommendedName>
</protein>
<name>A0A8J2STR2_9STRA</name>
<dbReference type="OrthoDB" id="288203at2759"/>
<keyword evidence="3 6" id="KW-1133">Transmembrane helix</keyword>
<sequence>MLNDVIAGVTLALTSIPQAVAYAEVSGVAGWRGLATMGFPCVAFAAATGSPWASIGVTSITAMLARDALAAAHAALPEDDYVLVMAAFATIVGLASTALALCGAGGVAVRRIPGPVKAGFKLGFGCAVVSSQCATALFRGGKARLREAAGDDAAWAGPSRAAAAAAAAGLGGAPQVVRLAWAAGHPGAWDWDVAALSAVVVVGTLRGKALLPRRAPPGLEVLVLVGLATGLSAAGLYAGGVVGAPPAGAGGARSLAVAPWDLPFRRLVDLCYGGSWAALAKSSVVFAAVDFLQSVSVCSAFEAENGHAWSCAEIGHAWSSTATSSPHTRHTDRINPTQAWSPDRELAAQGVASVASGAFRGGPCGASLSRSMLARLTGATSRAAGFVHGVAAISLLPYAGALAATPKAALAAVVLAAVGPGVARPKGVLALRGSEAGARHGVDSARGGKPPTALERRSPGSRRSRPSSPTRRPDSSPASPPPPLSPRSGERTRRRPRDVYFLFWRAPYQGRRRPQLSKSSSHARPARSKIT</sequence>
<evidence type="ECO:0000256" key="3">
    <source>
        <dbReference type="ARBA" id="ARBA00022989"/>
    </source>
</evidence>
<dbReference type="Proteomes" id="UP000789595">
    <property type="component" value="Unassembled WGS sequence"/>
</dbReference>
<evidence type="ECO:0000313" key="8">
    <source>
        <dbReference type="EMBL" id="CAH0372679.1"/>
    </source>
</evidence>
<keyword evidence="9" id="KW-1185">Reference proteome</keyword>